<dbReference type="EMBL" id="BPVZ01000033">
    <property type="protein sequence ID" value="GKV11186.1"/>
    <property type="molecule type" value="Genomic_DNA"/>
</dbReference>
<dbReference type="AlphaFoldDB" id="A0AAV5JJS1"/>
<evidence type="ECO:0000313" key="1">
    <source>
        <dbReference type="EMBL" id="GKV11186.1"/>
    </source>
</evidence>
<evidence type="ECO:0008006" key="3">
    <source>
        <dbReference type="Google" id="ProtNLM"/>
    </source>
</evidence>
<reference evidence="1 2" key="1">
    <citation type="journal article" date="2021" name="Commun. Biol.">
        <title>The genome of Shorea leprosula (Dipterocarpaceae) highlights the ecological relevance of drought in aseasonal tropical rainforests.</title>
        <authorList>
            <person name="Ng K.K.S."/>
            <person name="Kobayashi M.J."/>
            <person name="Fawcett J.A."/>
            <person name="Hatakeyama M."/>
            <person name="Paape T."/>
            <person name="Ng C.H."/>
            <person name="Ang C.C."/>
            <person name="Tnah L.H."/>
            <person name="Lee C.T."/>
            <person name="Nishiyama T."/>
            <person name="Sese J."/>
            <person name="O'Brien M.J."/>
            <person name="Copetti D."/>
            <person name="Mohd Noor M.I."/>
            <person name="Ong R.C."/>
            <person name="Putra M."/>
            <person name="Sireger I.Z."/>
            <person name="Indrioko S."/>
            <person name="Kosugi Y."/>
            <person name="Izuno A."/>
            <person name="Isagi Y."/>
            <person name="Lee S.L."/>
            <person name="Shimizu K.K."/>
        </authorList>
    </citation>
    <scope>NUCLEOTIDE SEQUENCE [LARGE SCALE GENOMIC DNA]</scope>
    <source>
        <strain evidence="1">214</strain>
    </source>
</reference>
<gene>
    <name evidence="1" type="ORF">SLEP1_g22459</name>
</gene>
<proteinExistence type="predicted"/>
<sequence length="79" mass="8800">MQFHPNLIQLEFKISSFTSSNKSCPFAFKSSSLAKARSNSCHSNKGQPGGKKGSLGKSFFLFRKINSMLTSRFRTCETT</sequence>
<accession>A0AAV5JJS1</accession>
<name>A0AAV5JJS1_9ROSI</name>
<evidence type="ECO:0000313" key="2">
    <source>
        <dbReference type="Proteomes" id="UP001054252"/>
    </source>
</evidence>
<protein>
    <recommendedName>
        <fullName evidence="3">Ribosomal protein L32</fullName>
    </recommendedName>
</protein>
<comment type="caution">
    <text evidence="1">The sequence shown here is derived from an EMBL/GenBank/DDBJ whole genome shotgun (WGS) entry which is preliminary data.</text>
</comment>
<organism evidence="1 2">
    <name type="scientific">Rubroshorea leprosula</name>
    <dbReference type="NCBI Taxonomy" id="152421"/>
    <lineage>
        <taxon>Eukaryota</taxon>
        <taxon>Viridiplantae</taxon>
        <taxon>Streptophyta</taxon>
        <taxon>Embryophyta</taxon>
        <taxon>Tracheophyta</taxon>
        <taxon>Spermatophyta</taxon>
        <taxon>Magnoliopsida</taxon>
        <taxon>eudicotyledons</taxon>
        <taxon>Gunneridae</taxon>
        <taxon>Pentapetalae</taxon>
        <taxon>rosids</taxon>
        <taxon>malvids</taxon>
        <taxon>Malvales</taxon>
        <taxon>Dipterocarpaceae</taxon>
        <taxon>Rubroshorea</taxon>
    </lineage>
</organism>
<dbReference type="Proteomes" id="UP001054252">
    <property type="component" value="Unassembled WGS sequence"/>
</dbReference>
<keyword evidence="2" id="KW-1185">Reference proteome</keyword>